<proteinExistence type="predicted"/>
<dbReference type="Proteomes" id="UP000708208">
    <property type="component" value="Unassembled WGS sequence"/>
</dbReference>
<reference evidence="1" key="1">
    <citation type="submission" date="2021-06" db="EMBL/GenBank/DDBJ databases">
        <authorList>
            <person name="Hodson N. C."/>
            <person name="Mongue J. A."/>
            <person name="Jaron S. K."/>
        </authorList>
    </citation>
    <scope>NUCLEOTIDE SEQUENCE</scope>
</reference>
<dbReference type="AlphaFoldDB" id="A0A8J2K7G4"/>
<protein>
    <submittedName>
        <fullName evidence="1">Uncharacterized protein</fullName>
    </submittedName>
</protein>
<comment type="caution">
    <text evidence="1">The sequence shown here is derived from an EMBL/GenBank/DDBJ whole genome shotgun (WGS) entry which is preliminary data.</text>
</comment>
<evidence type="ECO:0000313" key="1">
    <source>
        <dbReference type="EMBL" id="CAG7721659.1"/>
    </source>
</evidence>
<keyword evidence="2" id="KW-1185">Reference proteome</keyword>
<organism evidence="1 2">
    <name type="scientific">Allacma fusca</name>
    <dbReference type="NCBI Taxonomy" id="39272"/>
    <lineage>
        <taxon>Eukaryota</taxon>
        <taxon>Metazoa</taxon>
        <taxon>Ecdysozoa</taxon>
        <taxon>Arthropoda</taxon>
        <taxon>Hexapoda</taxon>
        <taxon>Collembola</taxon>
        <taxon>Symphypleona</taxon>
        <taxon>Sminthuridae</taxon>
        <taxon>Allacma</taxon>
    </lineage>
</organism>
<sequence>MEQVLGITVRMEDEESDKDEMLSFASALHNFSNRCFSELDITAKFNNDPILAQINLKWEGTSQIPNFNGGLGFF</sequence>
<gene>
    <name evidence="1" type="ORF">AFUS01_LOCUS10856</name>
</gene>
<accession>A0A8J2K7G4</accession>
<name>A0A8J2K7G4_9HEXA</name>
<evidence type="ECO:0000313" key="2">
    <source>
        <dbReference type="Proteomes" id="UP000708208"/>
    </source>
</evidence>
<dbReference type="EMBL" id="CAJVCH010081367">
    <property type="protein sequence ID" value="CAG7721659.1"/>
    <property type="molecule type" value="Genomic_DNA"/>
</dbReference>